<dbReference type="Proteomes" id="UP001054857">
    <property type="component" value="Unassembled WGS sequence"/>
</dbReference>
<accession>A0AAD3HMP3</accession>
<feature type="compositionally biased region" description="Basic residues" evidence="1">
    <location>
        <begin position="146"/>
        <end position="156"/>
    </location>
</feature>
<evidence type="ECO:0000256" key="1">
    <source>
        <dbReference type="SAM" id="MobiDB-lite"/>
    </source>
</evidence>
<name>A0AAD3HMP3_9CHLO</name>
<evidence type="ECO:0000313" key="2">
    <source>
        <dbReference type="EMBL" id="GFR46387.1"/>
    </source>
</evidence>
<dbReference type="AlphaFoldDB" id="A0AAD3HMP3"/>
<evidence type="ECO:0000313" key="4">
    <source>
        <dbReference type="Proteomes" id="UP001054857"/>
    </source>
</evidence>
<feature type="compositionally biased region" description="Low complexity" evidence="1">
    <location>
        <begin position="117"/>
        <end position="145"/>
    </location>
</feature>
<feature type="non-terminal residue" evidence="2">
    <location>
        <position position="156"/>
    </location>
</feature>
<dbReference type="EMBL" id="BMAR01000014">
    <property type="protein sequence ID" value="GFR46401.1"/>
    <property type="molecule type" value="Genomic_DNA"/>
</dbReference>
<organism evidence="2 4">
    <name type="scientific">Astrephomene gubernaculifera</name>
    <dbReference type="NCBI Taxonomy" id="47775"/>
    <lineage>
        <taxon>Eukaryota</taxon>
        <taxon>Viridiplantae</taxon>
        <taxon>Chlorophyta</taxon>
        <taxon>core chlorophytes</taxon>
        <taxon>Chlorophyceae</taxon>
        <taxon>CS clade</taxon>
        <taxon>Chlamydomonadales</taxon>
        <taxon>Astrephomenaceae</taxon>
        <taxon>Astrephomene</taxon>
    </lineage>
</organism>
<reference evidence="2" key="1">
    <citation type="submission" date="2020-08" db="EMBL/GenBank/DDBJ databases">
        <authorList>
            <person name="Yamashita S."/>
            <person name="Nozaki H."/>
        </authorList>
    </citation>
    <scope>NUCLEOTIDE SEQUENCE</scope>
    <source>
        <strain evidence="2">NIES-4017</strain>
    </source>
</reference>
<sequence length="156" mass="17726">MTELRNALLRVVARAAALATHERRMMGHCAATFCSERFYRNSTANSTRCHHVPFSRITIRRFSSEGLGAVADGRELLRASWAGCPQPKRIPYSKEYNGRTWEDEYSWMDPFPPDPQPSGNSTTSSTPTPASSSSLSRSQQQQRQQQLRRHLQREDA</sequence>
<dbReference type="EMBL" id="BMAR01000014">
    <property type="protein sequence ID" value="GFR46387.1"/>
    <property type="molecule type" value="Genomic_DNA"/>
</dbReference>
<comment type="caution">
    <text evidence="2">The sequence shown here is derived from an EMBL/GenBank/DDBJ whole genome shotgun (WGS) entry which is preliminary data.</text>
</comment>
<keyword evidence="4" id="KW-1185">Reference proteome</keyword>
<gene>
    <name evidence="2" type="ORF">Agub_g7969</name>
    <name evidence="3" type="ORF">Agub_g7983</name>
</gene>
<protein>
    <submittedName>
        <fullName evidence="2">Uncharacterized protein</fullName>
    </submittedName>
</protein>
<reference evidence="2 4" key="2">
    <citation type="journal article" date="2021" name="Sci. Rep.">
        <title>Genome sequencing of the multicellular alga Astrephomene provides insights into convergent evolution of germ-soma differentiation.</title>
        <authorList>
            <person name="Yamashita S."/>
            <person name="Yamamoto K."/>
            <person name="Matsuzaki R."/>
            <person name="Suzuki S."/>
            <person name="Yamaguchi H."/>
            <person name="Hirooka S."/>
            <person name="Minakuchi Y."/>
            <person name="Miyagishima S."/>
            <person name="Kawachi M."/>
            <person name="Toyoda A."/>
            <person name="Nozaki H."/>
        </authorList>
    </citation>
    <scope>NUCLEOTIDE SEQUENCE [LARGE SCALE GENOMIC DNA]</scope>
    <source>
        <strain evidence="2 4">NIES-4017</strain>
    </source>
</reference>
<evidence type="ECO:0000313" key="3">
    <source>
        <dbReference type="EMBL" id="GFR46401.1"/>
    </source>
</evidence>
<feature type="region of interest" description="Disordered" evidence="1">
    <location>
        <begin position="104"/>
        <end position="156"/>
    </location>
</feature>
<proteinExistence type="predicted"/>